<comment type="similarity">
    <text evidence="1">Belongs to the GSP E family.</text>
</comment>
<dbReference type="SUPFAM" id="SSF52540">
    <property type="entry name" value="P-loop containing nucleoside triphosphate hydrolases"/>
    <property type="match status" value="1"/>
</dbReference>
<dbReference type="InterPro" id="IPR027417">
    <property type="entry name" value="P-loop_NTPase"/>
</dbReference>
<dbReference type="OrthoDB" id="9810761at2"/>
<protein>
    <submittedName>
        <fullName evidence="3">Type II/IV secretion system protein</fullName>
    </submittedName>
</protein>
<dbReference type="InterPro" id="IPR050921">
    <property type="entry name" value="T4SS_GSP_E_ATPase"/>
</dbReference>
<organism evidence="3 4">
    <name type="scientific">Thermoflexus hugenholtzii JAD2</name>
    <dbReference type="NCBI Taxonomy" id="877466"/>
    <lineage>
        <taxon>Bacteria</taxon>
        <taxon>Bacillati</taxon>
        <taxon>Chloroflexota</taxon>
        <taxon>Thermoflexia</taxon>
        <taxon>Thermoflexales</taxon>
        <taxon>Thermoflexaceae</taxon>
        <taxon>Thermoflexus</taxon>
    </lineage>
</organism>
<accession>A0A212QLE9</accession>
<sequence length="438" mass="47463">MFPEIRAETIGSLGSTEATLPLEALRAALSRNTGGRPAGVADALRAAQEVLGPAAAPATLARAALAVLDWEELFPILSDPAVEDFALHHRRYLWVFRGGSWARWGEVQDPDRLMGGIRRLCERYGIRTPGDVKPAAEGSFSIDLPEPIGFLTVRISWSAPPLVPSDCLTVRLARPGRAPGLSDLVAGGVLTPEAARYLLGVLRRRGTLIIAGPTGCGKTTLARALLREVGQEFRLVIIEDSYELMVFWDGRPESDPGNVVHKLTRQKLPGEEIVPFSAFDLIVMALRERPDGIVVGEARGPEAFEILRAANTGHGPQVTTMHTDSVQRVWSRYLQMAQAHPEARDLPVRTIAMMFAEAVAAVVVMGYREGPGGGQRFVEAIAEVLPFVEGDSDQPALRTVFQRTGEGLRPASRPARPRFTAEELGLTDLPWGAGAAVW</sequence>
<dbReference type="Pfam" id="PF00437">
    <property type="entry name" value="T2SSE"/>
    <property type="match status" value="1"/>
</dbReference>
<gene>
    <name evidence="3" type="ORF">SAMN02746019_00003140</name>
</gene>
<feature type="domain" description="AAA+ ATPase" evidence="2">
    <location>
        <begin position="204"/>
        <end position="352"/>
    </location>
</feature>
<reference evidence="4" key="1">
    <citation type="submission" date="2017-06" db="EMBL/GenBank/DDBJ databases">
        <authorList>
            <person name="Varghese N."/>
            <person name="Submissions S."/>
        </authorList>
    </citation>
    <scope>NUCLEOTIDE SEQUENCE [LARGE SCALE GENOMIC DNA]</scope>
    <source>
        <strain evidence="4">JAD2</strain>
    </source>
</reference>
<evidence type="ECO:0000313" key="3">
    <source>
        <dbReference type="EMBL" id="SNB60136.1"/>
    </source>
</evidence>
<dbReference type="InterPro" id="IPR001482">
    <property type="entry name" value="T2SS/T4SS_dom"/>
</dbReference>
<dbReference type="RefSeq" id="WP_088570319.1">
    <property type="nucleotide sequence ID" value="NZ_FYEK01000008.1"/>
</dbReference>
<dbReference type="InParanoid" id="A0A212QLE9"/>
<keyword evidence="4" id="KW-1185">Reference proteome</keyword>
<dbReference type="InterPro" id="IPR003593">
    <property type="entry name" value="AAA+_ATPase"/>
</dbReference>
<dbReference type="PANTHER" id="PTHR30486">
    <property type="entry name" value="TWITCHING MOTILITY PROTEIN PILT"/>
    <property type="match status" value="1"/>
</dbReference>
<evidence type="ECO:0000256" key="1">
    <source>
        <dbReference type="ARBA" id="ARBA00006611"/>
    </source>
</evidence>
<dbReference type="Gene3D" id="3.40.50.300">
    <property type="entry name" value="P-loop containing nucleotide triphosphate hydrolases"/>
    <property type="match status" value="1"/>
</dbReference>
<proteinExistence type="inferred from homology"/>
<dbReference type="AlphaFoldDB" id="A0A212QLE9"/>
<dbReference type="GO" id="GO:0016887">
    <property type="term" value="F:ATP hydrolysis activity"/>
    <property type="evidence" value="ECO:0007669"/>
    <property type="project" value="InterPro"/>
</dbReference>
<dbReference type="EMBL" id="FYEK01000008">
    <property type="protein sequence ID" value="SNB60136.1"/>
    <property type="molecule type" value="Genomic_DNA"/>
</dbReference>
<dbReference type="PANTHER" id="PTHR30486:SF6">
    <property type="entry name" value="TYPE IV PILUS RETRACTATION ATPASE PILT"/>
    <property type="match status" value="1"/>
</dbReference>
<name>A0A212QLE9_9CHLR</name>
<evidence type="ECO:0000259" key="2">
    <source>
        <dbReference type="SMART" id="SM00382"/>
    </source>
</evidence>
<evidence type="ECO:0000313" key="4">
    <source>
        <dbReference type="Proteomes" id="UP000197025"/>
    </source>
</evidence>
<dbReference type="Proteomes" id="UP000197025">
    <property type="component" value="Unassembled WGS sequence"/>
</dbReference>
<dbReference type="SMART" id="SM00382">
    <property type="entry name" value="AAA"/>
    <property type="match status" value="1"/>
</dbReference>